<evidence type="ECO:0000313" key="3">
    <source>
        <dbReference type="Proteomes" id="UP000288794"/>
    </source>
</evidence>
<protein>
    <recommendedName>
        <fullName evidence="4">Lipoprotein</fullName>
    </recommendedName>
</protein>
<sequence length="226" mass="24761">MKYFSCVVLIFSLGLTGCSLMPKAGMLSQKEVAETDRSIVDGKTTVSELVALYGDKPLAEKTLQGKKVLNWKQSWSSGFTADTTVLSVLVDNNIVIRHAVLRHKSSADFSFLKKISDNDLNAFITVGKTTRQDVEKKYGKPNSNSFDDDGNPVMLYIYADSNKTKYGWIPNVGGVIQGLAGSEDVKLTVLRVFLDSHGVVGSYNLKINNYRQGVGILNAEGLKEVN</sequence>
<evidence type="ECO:0008006" key="4">
    <source>
        <dbReference type="Google" id="ProtNLM"/>
    </source>
</evidence>
<evidence type="ECO:0000313" key="2">
    <source>
        <dbReference type="EMBL" id="RWR03408.1"/>
    </source>
</evidence>
<keyword evidence="3" id="KW-1185">Reference proteome</keyword>
<organism evidence="2 3">
    <name type="scientific">[Pantoea] beijingensis</name>
    <dbReference type="NCBI Taxonomy" id="1324864"/>
    <lineage>
        <taxon>Bacteria</taxon>
        <taxon>Pseudomonadati</taxon>
        <taxon>Pseudomonadota</taxon>
        <taxon>Gammaproteobacteria</taxon>
        <taxon>Enterobacterales</taxon>
        <taxon>Erwiniaceae</taxon>
        <taxon>Erwinia</taxon>
    </lineage>
</organism>
<dbReference type="PROSITE" id="PS51257">
    <property type="entry name" value="PROKAR_LIPOPROTEIN"/>
    <property type="match status" value="1"/>
</dbReference>
<dbReference type="AlphaFoldDB" id="A0A443IH75"/>
<accession>A0A443IH75</accession>
<feature type="signal peptide" evidence="1">
    <location>
        <begin position="1"/>
        <end position="24"/>
    </location>
</feature>
<keyword evidence="1" id="KW-0732">Signal</keyword>
<reference evidence="2 3" key="1">
    <citation type="submission" date="2014-04" db="EMBL/GenBank/DDBJ databases">
        <title>Draft genome sequence of Pantoea beijingensis strain LMG 27579, an emerging pathogen to Pleurotus eryngii with potential industrial application.</title>
        <authorList>
            <person name="Xu F."/>
            <person name="Liu Y."/>
            <person name="Wang S."/>
            <person name="Yin Y."/>
            <person name="Ma Y."/>
            <person name="Zhao S."/>
            <person name="Rong C."/>
        </authorList>
    </citation>
    <scope>NUCLEOTIDE SEQUENCE [LARGE SCALE GENOMIC DNA]</scope>
    <source>
        <strain evidence="2 3">LMG 27579</strain>
    </source>
</reference>
<gene>
    <name evidence="2" type="ORF">ED28_00015</name>
</gene>
<proteinExistence type="predicted"/>
<dbReference type="EMBL" id="JMEE01000001">
    <property type="protein sequence ID" value="RWR03408.1"/>
    <property type="molecule type" value="Genomic_DNA"/>
</dbReference>
<comment type="caution">
    <text evidence="2">The sequence shown here is derived from an EMBL/GenBank/DDBJ whole genome shotgun (WGS) entry which is preliminary data.</text>
</comment>
<name>A0A443IH75_9GAMM</name>
<dbReference type="Proteomes" id="UP000288794">
    <property type="component" value="Unassembled WGS sequence"/>
</dbReference>
<evidence type="ECO:0000256" key="1">
    <source>
        <dbReference type="SAM" id="SignalP"/>
    </source>
</evidence>
<feature type="chain" id="PRO_5019055428" description="Lipoprotein" evidence="1">
    <location>
        <begin position="25"/>
        <end position="226"/>
    </location>
</feature>